<evidence type="ECO:0000313" key="7">
    <source>
        <dbReference type="EMBL" id="MCL1127961.1"/>
    </source>
</evidence>
<name>A0ABT0LJT9_9GAMM</name>
<comment type="similarity">
    <text evidence="2">Belongs to the PTPS family. QueD subfamily.</text>
</comment>
<dbReference type="Gene3D" id="3.30.479.10">
    <property type="entry name" value="6-pyruvoyl tetrahydropterin synthase/QueD"/>
    <property type="match status" value="1"/>
</dbReference>
<comment type="caution">
    <text evidence="7">The sequence shown here is derived from an EMBL/GenBank/DDBJ whole genome shotgun (WGS) entry which is preliminary data.</text>
</comment>
<evidence type="ECO:0000256" key="1">
    <source>
        <dbReference type="ARBA" id="ARBA00005061"/>
    </source>
</evidence>
<comment type="pathway">
    <text evidence="1">Purine metabolism; 7-cyano-7-deazaguanine biosynthesis.</text>
</comment>
<organism evidence="7 8">
    <name type="scientific">Shewanella surugensis</name>
    <dbReference type="NCBI Taxonomy" id="212020"/>
    <lineage>
        <taxon>Bacteria</taxon>
        <taxon>Pseudomonadati</taxon>
        <taxon>Pseudomonadota</taxon>
        <taxon>Gammaproteobacteria</taxon>
        <taxon>Alteromonadales</taxon>
        <taxon>Shewanellaceae</taxon>
        <taxon>Shewanella</taxon>
    </lineage>
</organism>
<evidence type="ECO:0000313" key="8">
    <source>
        <dbReference type="Proteomes" id="UP001203423"/>
    </source>
</evidence>
<dbReference type="SUPFAM" id="SSF55620">
    <property type="entry name" value="Tetrahydrobiopterin biosynthesis enzymes-like"/>
    <property type="match status" value="1"/>
</dbReference>
<dbReference type="RefSeq" id="WP_248943384.1">
    <property type="nucleotide sequence ID" value="NZ_JAKIKS010000270.1"/>
</dbReference>
<dbReference type="InterPro" id="IPR038418">
    <property type="entry name" value="6-PTP_synth/QueD_sf"/>
</dbReference>
<evidence type="ECO:0000256" key="4">
    <source>
        <dbReference type="ARBA" id="ARBA00018141"/>
    </source>
</evidence>
<dbReference type="EMBL" id="JAKIKS010000270">
    <property type="protein sequence ID" value="MCL1127961.1"/>
    <property type="molecule type" value="Genomic_DNA"/>
</dbReference>
<evidence type="ECO:0000256" key="5">
    <source>
        <dbReference type="ARBA" id="ARBA00031449"/>
    </source>
</evidence>
<keyword evidence="8" id="KW-1185">Reference proteome</keyword>
<dbReference type="Pfam" id="PF01242">
    <property type="entry name" value="PTPS"/>
    <property type="match status" value="1"/>
</dbReference>
<gene>
    <name evidence="7" type="ORF">L2764_26795</name>
</gene>
<comment type="catalytic activity">
    <reaction evidence="6">
        <text>7,8-dihydroneopterin 3'-triphosphate + H2O = 6-carboxy-5,6,7,8-tetrahydropterin + triphosphate + acetaldehyde + 2 H(+)</text>
        <dbReference type="Rhea" id="RHEA:27966"/>
        <dbReference type="ChEBI" id="CHEBI:15343"/>
        <dbReference type="ChEBI" id="CHEBI:15377"/>
        <dbReference type="ChEBI" id="CHEBI:15378"/>
        <dbReference type="ChEBI" id="CHEBI:18036"/>
        <dbReference type="ChEBI" id="CHEBI:58462"/>
        <dbReference type="ChEBI" id="CHEBI:61032"/>
        <dbReference type="EC" id="4.1.2.50"/>
    </reaction>
</comment>
<protein>
    <recommendedName>
        <fullName evidence="4">6-carboxy-5,6,7,8-tetrahydropterin synthase</fullName>
        <ecNumber evidence="3">4.1.2.50</ecNumber>
    </recommendedName>
    <alternativeName>
        <fullName evidence="5">Queuosine biosynthesis protein QueD</fullName>
    </alternativeName>
</protein>
<proteinExistence type="inferred from homology"/>
<evidence type="ECO:0000256" key="2">
    <source>
        <dbReference type="ARBA" id="ARBA00008900"/>
    </source>
</evidence>
<dbReference type="Proteomes" id="UP001203423">
    <property type="component" value="Unassembled WGS sequence"/>
</dbReference>
<reference evidence="7 8" key="1">
    <citation type="submission" date="2022-01" db="EMBL/GenBank/DDBJ databases">
        <title>Whole genome-based taxonomy of the Shewanellaceae.</title>
        <authorList>
            <person name="Martin-Rodriguez A.J."/>
        </authorList>
    </citation>
    <scope>NUCLEOTIDE SEQUENCE [LARGE SCALE GENOMIC DNA]</scope>
    <source>
        <strain evidence="7 8">DSM 17177</strain>
    </source>
</reference>
<sequence length="164" mass="18692">MHETSYQTHFNAARHVIFSNEPVGEDGNLSGYRYTVQVKCLSCDQDKPTDMTIIKNIINVTLKNHFDHALILAFDDPIIDRIFEVTMRDKMLGGTKFSQGDAWYGKSEVGKVAVLPYAPISENLARFFFKKLTLSVNQLAPIDFRLASVKVWETPNWCSEYPVN</sequence>
<accession>A0ABT0LJT9</accession>
<dbReference type="InterPro" id="IPR007115">
    <property type="entry name" value="6-PTP_synth/QueD"/>
</dbReference>
<dbReference type="EC" id="4.1.2.50" evidence="3"/>
<evidence type="ECO:0000256" key="3">
    <source>
        <dbReference type="ARBA" id="ARBA00012982"/>
    </source>
</evidence>
<evidence type="ECO:0000256" key="6">
    <source>
        <dbReference type="ARBA" id="ARBA00048807"/>
    </source>
</evidence>